<feature type="compositionally biased region" description="Polar residues" evidence="1">
    <location>
        <begin position="10"/>
        <end position="24"/>
    </location>
</feature>
<name>A0A2W4R8Y1_9GAMM</name>
<dbReference type="AlphaFoldDB" id="A0A2W4R8Y1"/>
<feature type="region of interest" description="Disordered" evidence="1">
    <location>
        <begin position="254"/>
        <end position="280"/>
    </location>
</feature>
<comment type="caution">
    <text evidence="2">The sequence shown here is derived from an EMBL/GenBank/DDBJ whole genome shotgun (WGS) entry which is preliminary data.</text>
</comment>
<organism evidence="2 3">
    <name type="scientific">Candidatus Methylumidiphilus alinenensis</name>
    <dbReference type="NCBI Taxonomy" id="2202197"/>
    <lineage>
        <taxon>Bacteria</taxon>
        <taxon>Pseudomonadati</taxon>
        <taxon>Pseudomonadota</taxon>
        <taxon>Gammaproteobacteria</taxon>
        <taxon>Methylococcales</taxon>
        <taxon>Candidatus Methylumidiphilus</taxon>
    </lineage>
</organism>
<dbReference type="EMBL" id="QJPH01000292">
    <property type="protein sequence ID" value="PZN79783.1"/>
    <property type="molecule type" value="Genomic_DNA"/>
</dbReference>
<reference evidence="2 3" key="1">
    <citation type="journal article" date="2018" name="Aquat. Microb. Ecol.">
        <title>Gammaproteobacterial methanotrophs dominate.</title>
        <authorList>
            <person name="Rissanen A.J."/>
            <person name="Saarenheimo J."/>
            <person name="Tiirola M."/>
            <person name="Peura S."/>
            <person name="Aalto S.L."/>
            <person name="Karvinen A."/>
            <person name="Nykanen H."/>
        </authorList>
    </citation>
    <scope>NUCLEOTIDE SEQUENCE [LARGE SCALE GENOMIC DNA]</scope>
    <source>
        <strain evidence="2">AMbin10</strain>
    </source>
</reference>
<sequence length="280" mass="30236">MKRLTLPANRPQNDRTTTATGNSAPRKTCGFFMSGFCHHGPLTPLTETGTRQFSKFGARITPGNKGSNPTNNRGRVAAVVEPLRLPFRDALQSILIRSNYLMQNPTQTPTTGENCPNTAQTTSKATTELGSVRFDHSPFGAVDLDGTTVLSRLLNLGAMAKATKIPGQETFNPHVATDSMGRKLLADQLHCGIEEILEGISVVSRLLAKSHGDLEQWDITQAAWLTCGLADLAKDMAHERCNILCEIKESLDGQRNLKGGDAPASDETQAYTDSSKEGQA</sequence>
<feature type="region of interest" description="Disordered" evidence="1">
    <location>
        <begin position="1"/>
        <end position="24"/>
    </location>
</feature>
<evidence type="ECO:0000256" key="1">
    <source>
        <dbReference type="SAM" id="MobiDB-lite"/>
    </source>
</evidence>
<gene>
    <name evidence="2" type="ORF">DM484_10815</name>
</gene>
<proteinExistence type="predicted"/>
<evidence type="ECO:0000313" key="2">
    <source>
        <dbReference type="EMBL" id="PZN79783.1"/>
    </source>
</evidence>
<evidence type="ECO:0000313" key="3">
    <source>
        <dbReference type="Proteomes" id="UP000249396"/>
    </source>
</evidence>
<protein>
    <submittedName>
        <fullName evidence="2">Uncharacterized protein</fullName>
    </submittedName>
</protein>
<accession>A0A2W4R8Y1</accession>
<dbReference type="Proteomes" id="UP000249396">
    <property type="component" value="Unassembled WGS sequence"/>
</dbReference>